<dbReference type="GO" id="GO:0009820">
    <property type="term" value="P:alkaloid metabolic process"/>
    <property type="evidence" value="ECO:0007669"/>
    <property type="project" value="InterPro"/>
</dbReference>
<protein>
    <submittedName>
        <fullName evidence="2">DMATS type aromatic prenyltransferase</fullName>
    </submittedName>
</protein>
<reference evidence="2 3" key="1">
    <citation type="submission" date="2018-11" db="EMBL/GenBank/DDBJ databases">
        <title>Sequencing the genomes of 1000 actinobacteria strains.</title>
        <authorList>
            <person name="Klenk H.-P."/>
        </authorList>
    </citation>
    <scope>NUCLEOTIDE SEQUENCE [LARGE SCALE GENOMIC DNA]</scope>
    <source>
        <strain evidence="2 3">DSM 44348</strain>
    </source>
</reference>
<dbReference type="PANTHER" id="PTHR40627:SF4">
    <property type="entry name" value="PRENYLTRANSFERASE ASQH1-RELATED"/>
    <property type="match status" value="1"/>
</dbReference>
<dbReference type="EMBL" id="RKHY01000001">
    <property type="protein sequence ID" value="ROS43501.1"/>
    <property type="molecule type" value="Genomic_DNA"/>
</dbReference>
<evidence type="ECO:0000313" key="3">
    <source>
        <dbReference type="Proteomes" id="UP000274843"/>
    </source>
</evidence>
<dbReference type="SFLD" id="SFLDG01162">
    <property type="entry name" value="I"/>
    <property type="match status" value="1"/>
</dbReference>
<dbReference type="SFLD" id="SFLDS00036">
    <property type="entry name" value="Aromatic_Prenyltransferase"/>
    <property type="match status" value="1"/>
</dbReference>
<organism evidence="2 3">
    <name type="scientific">Amycolatopsis thermoflava</name>
    <dbReference type="NCBI Taxonomy" id="84480"/>
    <lineage>
        <taxon>Bacteria</taxon>
        <taxon>Bacillati</taxon>
        <taxon>Actinomycetota</taxon>
        <taxon>Actinomycetes</taxon>
        <taxon>Pseudonocardiales</taxon>
        <taxon>Pseudonocardiaceae</taxon>
        <taxon>Amycolatopsis</taxon>
        <taxon>Amycolatopsis methanolica group</taxon>
    </lineage>
</organism>
<dbReference type="InterPro" id="IPR017795">
    <property type="entry name" value="ABBA_NscD-like"/>
</dbReference>
<comment type="caution">
    <text evidence="2">The sequence shown here is derived from an EMBL/GenBank/DDBJ whole genome shotgun (WGS) entry which is preliminary data.</text>
</comment>
<keyword evidence="3" id="KW-1185">Reference proteome</keyword>
<keyword evidence="1 2" id="KW-0808">Transferase</keyword>
<dbReference type="Proteomes" id="UP000274843">
    <property type="component" value="Unassembled WGS sequence"/>
</dbReference>
<dbReference type="PANTHER" id="PTHR40627">
    <property type="entry name" value="INDOLE PRENYLTRANSFERASE TDIB-RELATED"/>
    <property type="match status" value="1"/>
</dbReference>
<proteinExistence type="predicted"/>
<evidence type="ECO:0000313" key="2">
    <source>
        <dbReference type="EMBL" id="ROS43501.1"/>
    </source>
</evidence>
<accession>A0A3N2H3M5</accession>
<evidence type="ECO:0000256" key="1">
    <source>
        <dbReference type="ARBA" id="ARBA00022679"/>
    </source>
</evidence>
<sequence>MNVAPVTLFDHARRQLGELCRVAGFPDGGRDAVDVLRELLGAAGRRPLTEPPLWPSDVADDATPVEFSVAFDESGDRAVRILGETIAENPGPASNIETAKRFLTHMAQRLDLRLDRFAAVEDLFLVDRPQGKFALWFSVILRPGRAPALKVYFNPQVRGQGAARGLVAEGLRRLGLSDAYDTVTEYALRRGAADQFSFFALDLDDGPLSRVKLYISHDSADSGTVERAAGAVEGVDPLLVRDFLTTAGGGPGPYAGRPLISSYSFVEADAGRPGNYSLYLPIRDYVPDDAVAREHVLAHFARSGLPSAELDRAIAAVTGRPAAAGVGLIAHVSLRLGRFGSGTTVYLSSEAYAVQAPRGRVSASATF</sequence>
<name>A0A3N2H3M5_9PSEU</name>
<dbReference type="GO" id="GO:0016765">
    <property type="term" value="F:transferase activity, transferring alkyl or aryl (other than methyl) groups"/>
    <property type="evidence" value="ECO:0007669"/>
    <property type="project" value="InterPro"/>
</dbReference>
<dbReference type="Pfam" id="PF11991">
    <property type="entry name" value="Trp_DMAT"/>
    <property type="match status" value="1"/>
</dbReference>
<gene>
    <name evidence="2" type="ORF">EDD35_5918</name>
</gene>
<dbReference type="InterPro" id="IPR033964">
    <property type="entry name" value="ABBA"/>
</dbReference>
<dbReference type="AlphaFoldDB" id="A0A3N2H3M5"/>